<keyword evidence="3" id="KW-0378">Hydrolase</keyword>
<dbReference type="PANTHER" id="PTHR42994:SF1">
    <property type="entry name" value="PEPTIDASE T"/>
    <property type="match status" value="1"/>
</dbReference>
<sequence>MHLIKNMFAERIDFIFDRQETPEHTAGREGYVWFNGMQASQNSATLNASIRDFDLPAFERRKQQLHDVAEKIAAAHPTAKVEIAISDVYSNISNAIGDDRRPIDLIYQALEALDIVPKTIPMRGGTDGAALSAKGLLTPNFFTGAHNFHSPFEFLPVKSFEASYNVALKICLLAAA</sequence>
<name>C9XWH1_CROTZ</name>
<dbReference type="KEGG" id="ctu:CTU_08660"/>
<dbReference type="SUPFAM" id="SSF53187">
    <property type="entry name" value="Zn-dependent exopeptidases"/>
    <property type="match status" value="1"/>
</dbReference>
<protein>
    <recommendedName>
        <fullName evidence="5">Peptidase T</fullName>
    </recommendedName>
</protein>
<dbReference type="AlphaFoldDB" id="C9XWH1"/>
<evidence type="ECO:0008006" key="5">
    <source>
        <dbReference type="Google" id="ProtNLM"/>
    </source>
</evidence>
<evidence type="ECO:0000256" key="2">
    <source>
        <dbReference type="ARBA" id="ARBA00022833"/>
    </source>
</evidence>
<accession>C9XWH1</accession>
<dbReference type="PATRIC" id="fig|693216.3.peg.828"/>
<keyword evidence="4" id="KW-1185">Reference proteome</keyword>
<keyword evidence="2" id="KW-0862">Zinc</keyword>
<dbReference type="SUPFAM" id="SSF55031">
    <property type="entry name" value="Bacterial exopeptidase dimerisation domain"/>
    <property type="match status" value="1"/>
</dbReference>
<keyword evidence="3" id="KW-0031">Aminopeptidase</keyword>
<dbReference type="InterPro" id="IPR036264">
    <property type="entry name" value="Bact_exopeptidase_dim_dom"/>
</dbReference>
<dbReference type="Gene3D" id="3.30.70.360">
    <property type="match status" value="1"/>
</dbReference>
<proteinExistence type="predicted"/>
<keyword evidence="3" id="KW-0645">Protease</keyword>
<evidence type="ECO:0000313" key="3">
    <source>
        <dbReference type="EMBL" id="CBA28313.1"/>
    </source>
</evidence>
<dbReference type="Proteomes" id="UP000002069">
    <property type="component" value="Chromosome"/>
</dbReference>
<gene>
    <name evidence="3" type="ordered locus">Ctu_08660</name>
</gene>
<reference evidence="3 4" key="1">
    <citation type="journal article" date="2010" name="J. Bacteriol.">
        <title>Complete Genome Sequence of Cronobacter turicensis LMG 23827, a foodborne pathogen causing deaths in neonates.</title>
        <authorList>
            <person name="Stephan R."/>
            <person name="Lehner A."/>
            <person name="Tischler P."/>
            <person name="Rattei T."/>
        </authorList>
    </citation>
    <scope>NUCLEOTIDE SEQUENCE [LARGE SCALE GENOMIC DNA]</scope>
    <source>
        <strain evidence="4">DSM 18703 / CCUG 55852 / LMG 23827 / z3032</strain>
    </source>
</reference>
<comment type="cofactor">
    <cofactor evidence="1">
        <name>Zn(2+)</name>
        <dbReference type="ChEBI" id="CHEBI:29105"/>
    </cofactor>
</comment>
<dbReference type="EMBL" id="FN543093">
    <property type="protein sequence ID" value="CBA28313.1"/>
    <property type="molecule type" value="Genomic_DNA"/>
</dbReference>
<evidence type="ECO:0000313" key="4">
    <source>
        <dbReference type="Proteomes" id="UP000002069"/>
    </source>
</evidence>
<organism evidence="3 4">
    <name type="scientific">Cronobacter turicensis (strain DSM 18703 / CCUG 55852 / LMG 23827 / z3032)</name>
    <dbReference type="NCBI Taxonomy" id="693216"/>
    <lineage>
        <taxon>Bacteria</taxon>
        <taxon>Pseudomonadati</taxon>
        <taxon>Pseudomonadota</taxon>
        <taxon>Gammaproteobacteria</taxon>
        <taxon>Enterobacterales</taxon>
        <taxon>Enterobacteriaceae</taxon>
        <taxon>Cronobacter</taxon>
    </lineage>
</organism>
<reference evidence="4" key="2">
    <citation type="journal article" date="2011" name="J. Bacteriol.">
        <title>Complete genome sequence of Cronobacter turicensis LMG 23827, a food-borne pathogen causing deaths in neonates.</title>
        <authorList>
            <person name="Stephan R."/>
            <person name="Lehner A."/>
            <person name="Tischler P."/>
            <person name="Rattei T."/>
        </authorList>
    </citation>
    <scope>NUCLEOTIDE SEQUENCE [LARGE SCALE GENOMIC DNA]</scope>
    <source>
        <strain evidence="4">DSM 18703 / CCUG 55852 / LMG 23827 / z3032</strain>
    </source>
</reference>
<evidence type="ECO:0000256" key="1">
    <source>
        <dbReference type="ARBA" id="ARBA00001947"/>
    </source>
</evidence>
<dbReference type="GO" id="GO:0004177">
    <property type="term" value="F:aminopeptidase activity"/>
    <property type="evidence" value="ECO:0007669"/>
    <property type="project" value="UniProtKB-KW"/>
</dbReference>
<dbReference type="HOGENOM" id="CLU_115335_0_0_6"/>
<dbReference type="PANTHER" id="PTHR42994">
    <property type="entry name" value="PEPTIDASE T"/>
    <property type="match status" value="1"/>
</dbReference>